<protein>
    <submittedName>
        <fullName evidence="5">Pyridoxal-phosphate dependent enzyme</fullName>
    </submittedName>
</protein>
<organism evidence="5 6">
    <name type="scientific">Anaerosacchariphilus hominis</name>
    <dbReference type="NCBI Taxonomy" id="2763017"/>
    <lineage>
        <taxon>Bacteria</taxon>
        <taxon>Bacillati</taxon>
        <taxon>Bacillota</taxon>
        <taxon>Clostridia</taxon>
        <taxon>Lachnospirales</taxon>
        <taxon>Lachnospiraceae</taxon>
        <taxon>Anaerosacchariphilus</taxon>
    </lineage>
</organism>
<feature type="domain" description="Tryptophan synthase beta chain-like PALP" evidence="4">
    <location>
        <begin position="77"/>
        <end position="380"/>
    </location>
</feature>
<dbReference type="InterPro" id="IPR001926">
    <property type="entry name" value="TrpB-like_PALP"/>
</dbReference>
<dbReference type="AlphaFoldDB" id="A0A923LEX5"/>
<gene>
    <name evidence="5" type="ORF">H8S44_13905</name>
</gene>
<sequence>MYSGKSRCLKCGHIFEQEDIFEGCPYCKTEDFVSNITPLYELPETDGSRADYERLFGGKTLESYREILPFRRKEKLVSLNEGNTALTELSRLGEELGIELYAKDETRNPTWGHKDRLNAVLVNKALEQKAPGVIYASTGNNGASGAAYAAKAGLPCIVLTVKGVNPTLETFMQAYGACVIGAHSAAERWTILKECVEKYHWYPATNYTIPIVGSNPWAIDGYKVIAHELYQQMKTLPDKIVVPICYGDALFGIMKGFEELKEMGFVDKVPQMLSVEDYGPIARAFSRKSDIIEPVEGWGSVASSICTPYGTYHSLYTVKKSGGSAISLDNNQQLLDAQKDLARKEGLYCESASAAALAGIRKYIASGQIKPGEKVVMLITAAGVKDTKVTASYMGEIPEIDASLESMEKVLKDVYGVKLQ</sequence>
<dbReference type="GO" id="GO:0003941">
    <property type="term" value="F:L-serine ammonia-lyase activity"/>
    <property type="evidence" value="ECO:0007669"/>
    <property type="project" value="TreeGrafter"/>
</dbReference>
<dbReference type="GO" id="GO:0004794">
    <property type="term" value="F:threonine deaminase activity"/>
    <property type="evidence" value="ECO:0007669"/>
    <property type="project" value="TreeGrafter"/>
</dbReference>
<dbReference type="PANTHER" id="PTHR48078:SF6">
    <property type="entry name" value="L-THREONINE DEHYDRATASE CATABOLIC TDCB"/>
    <property type="match status" value="1"/>
</dbReference>
<dbReference type="Gene3D" id="3.40.50.1100">
    <property type="match status" value="2"/>
</dbReference>
<dbReference type="Proteomes" id="UP000649345">
    <property type="component" value="Unassembled WGS sequence"/>
</dbReference>
<evidence type="ECO:0000259" key="4">
    <source>
        <dbReference type="Pfam" id="PF00291"/>
    </source>
</evidence>
<dbReference type="RefSeq" id="WP_186872591.1">
    <property type="nucleotide sequence ID" value="NZ_JACOOR010000008.1"/>
</dbReference>
<evidence type="ECO:0000313" key="5">
    <source>
        <dbReference type="EMBL" id="MBC5660854.1"/>
    </source>
</evidence>
<comment type="caution">
    <text evidence="5">The sequence shown here is derived from an EMBL/GenBank/DDBJ whole genome shotgun (WGS) entry which is preliminary data.</text>
</comment>
<dbReference type="Pfam" id="PF00291">
    <property type="entry name" value="PALP"/>
    <property type="match status" value="1"/>
</dbReference>
<dbReference type="GO" id="GO:0006565">
    <property type="term" value="P:L-serine catabolic process"/>
    <property type="evidence" value="ECO:0007669"/>
    <property type="project" value="TreeGrafter"/>
</dbReference>
<dbReference type="SUPFAM" id="SSF53686">
    <property type="entry name" value="Tryptophan synthase beta subunit-like PLP-dependent enzymes"/>
    <property type="match status" value="1"/>
</dbReference>
<keyword evidence="3" id="KW-0456">Lyase</keyword>
<dbReference type="InterPro" id="IPR050147">
    <property type="entry name" value="Ser/Thr_Dehydratase"/>
</dbReference>
<name>A0A923LEX5_9FIRM</name>
<keyword evidence="2" id="KW-0663">Pyridoxal phosphate</keyword>
<reference evidence="5" key="1">
    <citation type="submission" date="2020-08" db="EMBL/GenBank/DDBJ databases">
        <title>Genome public.</title>
        <authorList>
            <person name="Liu C."/>
            <person name="Sun Q."/>
        </authorList>
    </citation>
    <scope>NUCLEOTIDE SEQUENCE</scope>
    <source>
        <strain evidence="5">NSJ-68</strain>
    </source>
</reference>
<comment type="cofactor">
    <cofactor evidence="1">
        <name>pyridoxal 5'-phosphate</name>
        <dbReference type="ChEBI" id="CHEBI:597326"/>
    </cofactor>
</comment>
<keyword evidence="6" id="KW-1185">Reference proteome</keyword>
<proteinExistence type="predicted"/>
<evidence type="ECO:0000256" key="3">
    <source>
        <dbReference type="ARBA" id="ARBA00023239"/>
    </source>
</evidence>
<dbReference type="EMBL" id="JACOOR010000008">
    <property type="protein sequence ID" value="MBC5660854.1"/>
    <property type="molecule type" value="Genomic_DNA"/>
</dbReference>
<dbReference type="InterPro" id="IPR036052">
    <property type="entry name" value="TrpB-like_PALP_sf"/>
</dbReference>
<accession>A0A923LEX5</accession>
<evidence type="ECO:0000313" key="6">
    <source>
        <dbReference type="Proteomes" id="UP000649345"/>
    </source>
</evidence>
<dbReference type="GO" id="GO:0009097">
    <property type="term" value="P:isoleucine biosynthetic process"/>
    <property type="evidence" value="ECO:0007669"/>
    <property type="project" value="TreeGrafter"/>
</dbReference>
<dbReference type="PANTHER" id="PTHR48078">
    <property type="entry name" value="THREONINE DEHYDRATASE, MITOCHONDRIAL-RELATED"/>
    <property type="match status" value="1"/>
</dbReference>
<evidence type="ECO:0000256" key="1">
    <source>
        <dbReference type="ARBA" id="ARBA00001933"/>
    </source>
</evidence>
<dbReference type="GO" id="GO:0006567">
    <property type="term" value="P:L-threonine catabolic process"/>
    <property type="evidence" value="ECO:0007669"/>
    <property type="project" value="TreeGrafter"/>
</dbReference>
<evidence type="ECO:0000256" key="2">
    <source>
        <dbReference type="ARBA" id="ARBA00022898"/>
    </source>
</evidence>